<dbReference type="SUPFAM" id="SSF142906">
    <property type="entry name" value="YjbR-like"/>
    <property type="match status" value="1"/>
</dbReference>
<dbReference type="Gene3D" id="3.90.1150.30">
    <property type="match status" value="1"/>
</dbReference>
<dbReference type="OrthoDB" id="9804614at2"/>
<proteinExistence type="predicted"/>
<sequence length="121" mass="13571">MAKKASQRDLDSWLGRLPGVSTDVKWGADLCYLVRDKMFCVYCLEGEGKGSLSFKAGEDRFLELTDRPGFVPAPYLARAHWVKLDDTSVLPREELQALLRQAYDLIVAKLPKKVQKELAAG</sequence>
<dbReference type="STRING" id="428993.SAMN06296058_2996"/>
<protein>
    <submittedName>
        <fullName evidence="1">Predicted DNA-binding protein, MmcQ/YjbR family</fullName>
    </submittedName>
</protein>
<gene>
    <name evidence="1" type="ORF">SAMN06296058_2996</name>
</gene>
<dbReference type="PANTHER" id="PTHR35145:SF1">
    <property type="entry name" value="CYTOPLASMIC PROTEIN"/>
    <property type="match status" value="1"/>
</dbReference>
<dbReference type="Pfam" id="PF04237">
    <property type="entry name" value="YjbR"/>
    <property type="match status" value="1"/>
</dbReference>
<organism evidence="1 2">
    <name type="scientific">Pseudoxanthomonas indica</name>
    <dbReference type="NCBI Taxonomy" id="428993"/>
    <lineage>
        <taxon>Bacteria</taxon>
        <taxon>Pseudomonadati</taxon>
        <taxon>Pseudomonadota</taxon>
        <taxon>Gammaproteobacteria</taxon>
        <taxon>Lysobacterales</taxon>
        <taxon>Lysobacteraceae</taxon>
        <taxon>Pseudoxanthomonas</taxon>
    </lineage>
</organism>
<evidence type="ECO:0000313" key="1">
    <source>
        <dbReference type="EMBL" id="SKC78795.1"/>
    </source>
</evidence>
<dbReference type="InterPro" id="IPR058532">
    <property type="entry name" value="YjbR/MT2646/Rv2570-like"/>
</dbReference>
<dbReference type="GO" id="GO:0003677">
    <property type="term" value="F:DNA binding"/>
    <property type="evidence" value="ECO:0007669"/>
    <property type="project" value="UniProtKB-KW"/>
</dbReference>
<name>A0A1T5LSG5_9GAMM</name>
<dbReference type="RefSeq" id="WP_079725310.1">
    <property type="nucleotide sequence ID" value="NZ_BMCL01000001.1"/>
</dbReference>
<keyword evidence="1" id="KW-0238">DNA-binding</keyword>
<dbReference type="InterPro" id="IPR007351">
    <property type="entry name" value="YjbR"/>
</dbReference>
<dbReference type="EMBL" id="FUZV01000002">
    <property type="protein sequence ID" value="SKC78795.1"/>
    <property type="molecule type" value="Genomic_DNA"/>
</dbReference>
<dbReference type="PANTHER" id="PTHR35145">
    <property type="entry name" value="CYTOPLASMIC PROTEIN-RELATED"/>
    <property type="match status" value="1"/>
</dbReference>
<keyword evidence="2" id="KW-1185">Reference proteome</keyword>
<dbReference type="AlphaFoldDB" id="A0A1T5LSG5"/>
<reference evidence="1 2" key="1">
    <citation type="submission" date="2017-02" db="EMBL/GenBank/DDBJ databases">
        <authorList>
            <person name="Peterson S.W."/>
        </authorList>
    </citation>
    <scope>NUCLEOTIDE SEQUENCE [LARGE SCALE GENOMIC DNA]</scope>
    <source>
        <strain evidence="1 2">P15</strain>
    </source>
</reference>
<dbReference type="Proteomes" id="UP000190341">
    <property type="component" value="Unassembled WGS sequence"/>
</dbReference>
<accession>A0A1T5LSG5</accession>
<evidence type="ECO:0000313" key="2">
    <source>
        <dbReference type="Proteomes" id="UP000190341"/>
    </source>
</evidence>
<dbReference type="InterPro" id="IPR038056">
    <property type="entry name" value="YjbR-like_sf"/>
</dbReference>